<proteinExistence type="predicted"/>
<evidence type="ECO:0000313" key="2">
    <source>
        <dbReference type="Proteomes" id="UP001151760"/>
    </source>
</evidence>
<protein>
    <submittedName>
        <fullName evidence="1">Uncharacterized protein</fullName>
    </submittedName>
</protein>
<sequence length="119" mass="13729">MTRSSTNRLFTTFKDPKREFPSSRKHFKTLSLDELRSPDFNLFSDQEYSEKEVAKTMAETMEQYMSKTRADYGSGEVILFYNELGIPTRRILDLRGAIPSKAAVDAKIAIQEMAEYSQK</sequence>
<dbReference type="EMBL" id="BQNB010017607">
    <property type="protein sequence ID" value="GJT65143.1"/>
    <property type="molecule type" value="Genomic_DNA"/>
</dbReference>
<keyword evidence="2" id="KW-1185">Reference proteome</keyword>
<accession>A0ABQ5FP67</accession>
<gene>
    <name evidence="1" type="ORF">Tco_1016623</name>
</gene>
<name>A0ABQ5FP67_9ASTR</name>
<organism evidence="1 2">
    <name type="scientific">Tanacetum coccineum</name>
    <dbReference type="NCBI Taxonomy" id="301880"/>
    <lineage>
        <taxon>Eukaryota</taxon>
        <taxon>Viridiplantae</taxon>
        <taxon>Streptophyta</taxon>
        <taxon>Embryophyta</taxon>
        <taxon>Tracheophyta</taxon>
        <taxon>Spermatophyta</taxon>
        <taxon>Magnoliopsida</taxon>
        <taxon>eudicotyledons</taxon>
        <taxon>Gunneridae</taxon>
        <taxon>Pentapetalae</taxon>
        <taxon>asterids</taxon>
        <taxon>campanulids</taxon>
        <taxon>Asterales</taxon>
        <taxon>Asteraceae</taxon>
        <taxon>Asteroideae</taxon>
        <taxon>Anthemideae</taxon>
        <taxon>Anthemidinae</taxon>
        <taxon>Tanacetum</taxon>
    </lineage>
</organism>
<dbReference type="Proteomes" id="UP001151760">
    <property type="component" value="Unassembled WGS sequence"/>
</dbReference>
<reference evidence="1" key="1">
    <citation type="journal article" date="2022" name="Int. J. Mol. Sci.">
        <title>Draft Genome of Tanacetum Coccineum: Genomic Comparison of Closely Related Tanacetum-Family Plants.</title>
        <authorList>
            <person name="Yamashiro T."/>
            <person name="Shiraishi A."/>
            <person name="Nakayama K."/>
            <person name="Satake H."/>
        </authorList>
    </citation>
    <scope>NUCLEOTIDE SEQUENCE</scope>
</reference>
<comment type="caution">
    <text evidence="1">The sequence shown here is derived from an EMBL/GenBank/DDBJ whole genome shotgun (WGS) entry which is preliminary data.</text>
</comment>
<reference evidence="1" key="2">
    <citation type="submission" date="2022-01" db="EMBL/GenBank/DDBJ databases">
        <authorList>
            <person name="Yamashiro T."/>
            <person name="Shiraishi A."/>
            <person name="Satake H."/>
            <person name="Nakayama K."/>
        </authorList>
    </citation>
    <scope>NUCLEOTIDE SEQUENCE</scope>
</reference>
<evidence type="ECO:0000313" key="1">
    <source>
        <dbReference type="EMBL" id="GJT65143.1"/>
    </source>
</evidence>